<dbReference type="AlphaFoldDB" id="A0AAW0GBK1"/>
<dbReference type="Proteomes" id="UP001385951">
    <property type="component" value="Unassembled WGS sequence"/>
</dbReference>
<sequence>MQDPGSANHRNICDSSYLDTLTKATRYILQIIHHSSTEATLPVPKEARAFILHATAADKLIHHPVVLCFIYGTLVKRAVPYIRHTQGNAISTTSLEFQRALRKQSEYSTEHVSELSSDMLLRFSQIARTAFREIQESYPGSVDVRLVSELHRRSSRWGPVFERMHEHGY</sequence>
<name>A0AAW0GBK1_9APHY</name>
<organism evidence="1 2">
    <name type="scientific">Cerrena zonata</name>
    <dbReference type="NCBI Taxonomy" id="2478898"/>
    <lineage>
        <taxon>Eukaryota</taxon>
        <taxon>Fungi</taxon>
        <taxon>Dikarya</taxon>
        <taxon>Basidiomycota</taxon>
        <taxon>Agaricomycotina</taxon>
        <taxon>Agaricomycetes</taxon>
        <taxon>Polyporales</taxon>
        <taxon>Cerrenaceae</taxon>
        <taxon>Cerrena</taxon>
    </lineage>
</organism>
<protein>
    <submittedName>
        <fullName evidence="1">Uncharacterized protein</fullName>
    </submittedName>
</protein>
<gene>
    <name evidence="1" type="ORF">QCA50_005834</name>
</gene>
<keyword evidence="2" id="KW-1185">Reference proteome</keyword>
<comment type="caution">
    <text evidence="1">The sequence shown here is derived from an EMBL/GenBank/DDBJ whole genome shotgun (WGS) entry which is preliminary data.</text>
</comment>
<reference evidence="1 2" key="1">
    <citation type="submission" date="2022-09" db="EMBL/GenBank/DDBJ databases">
        <authorList>
            <person name="Palmer J.M."/>
        </authorList>
    </citation>
    <scope>NUCLEOTIDE SEQUENCE [LARGE SCALE GENOMIC DNA]</scope>
    <source>
        <strain evidence="1 2">DSM 7382</strain>
    </source>
</reference>
<evidence type="ECO:0000313" key="1">
    <source>
        <dbReference type="EMBL" id="KAK7690735.1"/>
    </source>
</evidence>
<evidence type="ECO:0000313" key="2">
    <source>
        <dbReference type="Proteomes" id="UP001385951"/>
    </source>
</evidence>
<proteinExistence type="predicted"/>
<dbReference type="EMBL" id="JASBNA010000006">
    <property type="protein sequence ID" value="KAK7690735.1"/>
    <property type="molecule type" value="Genomic_DNA"/>
</dbReference>
<accession>A0AAW0GBK1</accession>